<dbReference type="Gene3D" id="3.30.1360.60">
    <property type="entry name" value="Glucose permease domain IIB"/>
    <property type="match status" value="1"/>
</dbReference>
<dbReference type="RefSeq" id="WP_115481247.1">
    <property type="nucleotide sequence ID" value="NZ_QRCT01000014.1"/>
</dbReference>
<feature type="transmembrane region" description="Helical" evidence="12">
    <location>
        <begin position="123"/>
        <end position="147"/>
    </location>
</feature>
<evidence type="ECO:0000256" key="11">
    <source>
        <dbReference type="PROSITE-ProRule" id="PRU00421"/>
    </source>
</evidence>
<feature type="transmembrane region" description="Helical" evidence="12">
    <location>
        <begin position="327"/>
        <end position="352"/>
    </location>
</feature>
<keyword evidence="7 12" id="KW-0812">Transmembrane</keyword>
<feature type="transmembrane region" description="Helical" evidence="12">
    <location>
        <begin position="20"/>
        <end position="38"/>
    </location>
</feature>
<dbReference type="Pfam" id="PF00367">
    <property type="entry name" value="PTS_EIIB"/>
    <property type="match status" value="1"/>
</dbReference>
<keyword evidence="10 12" id="KW-0472">Membrane</keyword>
<feature type="transmembrane region" description="Helical" evidence="12">
    <location>
        <begin position="273"/>
        <end position="293"/>
    </location>
</feature>
<dbReference type="GO" id="GO:0009401">
    <property type="term" value="P:phosphoenolpyruvate-dependent sugar phosphotransferase system"/>
    <property type="evidence" value="ECO:0007669"/>
    <property type="project" value="UniProtKB-KW"/>
</dbReference>
<dbReference type="PANTHER" id="PTHR30009">
    <property type="entry name" value="CYTOCHROME C-TYPE SYNTHESIS PROTEIN AND PTS TRANSMEMBRANE COMPONENT"/>
    <property type="match status" value="1"/>
</dbReference>
<dbReference type="InterPro" id="IPR036878">
    <property type="entry name" value="Glu_permease_IIB"/>
</dbReference>
<dbReference type="InterPro" id="IPR018113">
    <property type="entry name" value="PTrfase_EIIB_Cys"/>
</dbReference>
<evidence type="ECO:0000256" key="4">
    <source>
        <dbReference type="ARBA" id="ARBA00022597"/>
    </source>
</evidence>
<organism evidence="15 16">
    <name type="scientific">Anaerosacchariphilus polymeriproducens</name>
    <dbReference type="NCBI Taxonomy" id="1812858"/>
    <lineage>
        <taxon>Bacteria</taxon>
        <taxon>Bacillati</taxon>
        <taxon>Bacillota</taxon>
        <taxon>Clostridia</taxon>
        <taxon>Lachnospirales</taxon>
        <taxon>Lachnospiraceae</taxon>
        <taxon>Anaerosacchariphilus</taxon>
    </lineage>
</organism>
<comment type="subcellular location">
    <subcellularLocation>
        <location evidence="1">Cell membrane</location>
        <topology evidence="1">Multi-pass membrane protein</topology>
    </subcellularLocation>
</comment>
<dbReference type="CDD" id="cd00212">
    <property type="entry name" value="PTS_IIB_glc"/>
    <property type="match status" value="1"/>
</dbReference>
<keyword evidence="2" id="KW-0813">Transport</keyword>
<dbReference type="NCBIfam" id="TIGR00826">
    <property type="entry name" value="EIIB_glc"/>
    <property type="match status" value="1"/>
</dbReference>
<dbReference type="SUPFAM" id="SSF55604">
    <property type="entry name" value="Glucose permease domain IIB"/>
    <property type="match status" value="1"/>
</dbReference>
<keyword evidence="4 15" id="KW-0762">Sugar transport</keyword>
<gene>
    <name evidence="15" type="ORF">DWV06_05865</name>
</gene>
<evidence type="ECO:0000256" key="10">
    <source>
        <dbReference type="ARBA" id="ARBA00023136"/>
    </source>
</evidence>
<sequence>MKNKIMEMGQKFSRAAVQPVMFLAIMGMMLAIAVIMQLDFMPSGIAFIGKLIKSMMDTMVNNLSIIFCVGIATALAKKKKVDAAILSLISYLIFLAANNAWLTNMGMLAEEGAVGLYGTGQNIVLGFQVVDMNVFLGLMLGCLTAYIHNKFSDVKFPEIFRIYGGSRFCFVLMIPITLALAIVLSYVWPVVNEGISILSNFIKNSGPAGVFVYAFGNRFLIPTGLHHLLWMPFCFTGIGGTAEIAGKAVQGAANIFYAEMGNASALTAMDSSIRFSVFGFAKIFGSIGIALAFIKTAKPQYKKAVKGMIIPSAFVAFAAGITEPLDFSFLFISPFLWLVHGVISGISEVLLWVLGSRTYALYGAIDTFICNSVISPSITKVYIFIIVGIVMTAVWYFVFKFLILKFNIKTPGRDDTFMAEISSDEGISIHSKTSDLDSAKLIIEGLGGSENISTVNNCFTRLRVEVKDGAKVDETILKKASQKGIITKGNNVQIIIGMDVETVKETVNSLLK</sequence>
<feature type="active site" description="Phosphocysteine intermediate; for EIIB activity" evidence="11">
    <location>
        <position position="458"/>
    </location>
</feature>
<keyword evidence="6" id="KW-0598">Phosphotransferase system</keyword>
<feature type="transmembrane region" description="Helical" evidence="12">
    <location>
        <begin position="58"/>
        <end position="76"/>
    </location>
</feature>
<feature type="transmembrane region" description="Helical" evidence="12">
    <location>
        <begin position="168"/>
        <end position="188"/>
    </location>
</feature>
<feature type="domain" description="PTS EIIC type-1" evidence="14">
    <location>
        <begin position="3"/>
        <end position="415"/>
    </location>
</feature>
<dbReference type="InterPro" id="IPR001996">
    <property type="entry name" value="PTS_IIB_1"/>
</dbReference>
<dbReference type="InterPro" id="IPR013013">
    <property type="entry name" value="PTS_EIIC_1"/>
</dbReference>
<name>A0A371AXB8_9FIRM</name>
<dbReference type="Pfam" id="PF02378">
    <property type="entry name" value="PTS_EIIC"/>
    <property type="match status" value="1"/>
</dbReference>
<evidence type="ECO:0000256" key="7">
    <source>
        <dbReference type="ARBA" id="ARBA00022692"/>
    </source>
</evidence>
<keyword evidence="3" id="KW-1003">Cell membrane</keyword>
<evidence type="ECO:0000256" key="3">
    <source>
        <dbReference type="ARBA" id="ARBA00022475"/>
    </source>
</evidence>
<dbReference type="PROSITE" id="PS51103">
    <property type="entry name" value="PTS_EIIC_TYPE_1"/>
    <property type="match status" value="1"/>
</dbReference>
<evidence type="ECO:0000256" key="9">
    <source>
        <dbReference type="ARBA" id="ARBA00022989"/>
    </source>
</evidence>
<dbReference type="PROSITE" id="PS01035">
    <property type="entry name" value="PTS_EIIB_TYPE_1_CYS"/>
    <property type="match status" value="1"/>
</dbReference>
<feature type="transmembrane region" description="Helical" evidence="12">
    <location>
        <begin position="83"/>
        <end position="103"/>
    </location>
</feature>
<dbReference type="GO" id="GO:0005886">
    <property type="term" value="C:plasma membrane"/>
    <property type="evidence" value="ECO:0007669"/>
    <property type="project" value="UniProtKB-SubCell"/>
</dbReference>
<keyword evidence="16" id="KW-1185">Reference proteome</keyword>
<accession>A0A371AXB8</accession>
<dbReference type="OrthoDB" id="9764327at2"/>
<proteinExistence type="predicted"/>
<dbReference type="Proteomes" id="UP000255036">
    <property type="component" value="Unassembled WGS sequence"/>
</dbReference>
<keyword evidence="9 12" id="KW-1133">Transmembrane helix</keyword>
<keyword evidence="5" id="KW-0808">Transferase</keyword>
<dbReference type="AlphaFoldDB" id="A0A371AXB8"/>
<protein>
    <submittedName>
        <fullName evidence="15">PTS sugar transporter subunit IIC</fullName>
    </submittedName>
</protein>
<evidence type="ECO:0000313" key="15">
    <source>
        <dbReference type="EMBL" id="RDU24223.1"/>
    </source>
</evidence>
<dbReference type="GO" id="GO:0090563">
    <property type="term" value="F:protein-phosphocysteine-sugar phosphotransferase activity"/>
    <property type="evidence" value="ECO:0007669"/>
    <property type="project" value="TreeGrafter"/>
</dbReference>
<evidence type="ECO:0000259" key="13">
    <source>
        <dbReference type="PROSITE" id="PS51098"/>
    </source>
</evidence>
<reference evidence="15 16" key="1">
    <citation type="submission" date="2018-07" db="EMBL/GenBank/DDBJ databases">
        <title>Anaerosacharophilus polymeroproducens gen. nov. sp. nov., an anaerobic bacterium isolated from salt field.</title>
        <authorList>
            <person name="Kim W."/>
            <person name="Yang S.-H."/>
            <person name="Oh J."/>
            <person name="Lee J.-H."/>
            <person name="Kwon K.K."/>
        </authorList>
    </citation>
    <scope>NUCLEOTIDE SEQUENCE [LARGE SCALE GENOMIC DNA]</scope>
    <source>
        <strain evidence="15 16">MCWD5</strain>
    </source>
</reference>
<keyword evidence="8" id="KW-0418">Kinase</keyword>
<evidence type="ECO:0000256" key="2">
    <source>
        <dbReference type="ARBA" id="ARBA00022448"/>
    </source>
</evidence>
<evidence type="ECO:0000256" key="5">
    <source>
        <dbReference type="ARBA" id="ARBA00022679"/>
    </source>
</evidence>
<evidence type="ECO:0000256" key="8">
    <source>
        <dbReference type="ARBA" id="ARBA00022777"/>
    </source>
</evidence>
<evidence type="ECO:0000256" key="12">
    <source>
        <dbReference type="SAM" id="Phobius"/>
    </source>
</evidence>
<dbReference type="GO" id="GO:0016301">
    <property type="term" value="F:kinase activity"/>
    <property type="evidence" value="ECO:0007669"/>
    <property type="project" value="UniProtKB-KW"/>
</dbReference>
<dbReference type="PROSITE" id="PS51098">
    <property type="entry name" value="PTS_EIIB_TYPE_1"/>
    <property type="match status" value="1"/>
</dbReference>
<feature type="transmembrane region" description="Helical" evidence="12">
    <location>
        <begin position="381"/>
        <end position="403"/>
    </location>
</feature>
<feature type="transmembrane region" description="Helical" evidence="12">
    <location>
        <begin position="305"/>
        <end position="321"/>
    </location>
</feature>
<evidence type="ECO:0000256" key="1">
    <source>
        <dbReference type="ARBA" id="ARBA00004651"/>
    </source>
</evidence>
<evidence type="ECO:0000259" key="14">
    <source>
        <dbReference type="PROSITE" id="PS51103"/>
    </source>
</evidence>
<feature type="domain" description="PTS EIIB type-1" evidence="13">
    <location>
        <begin position="436"/>
        <end position="512"/>
    </location>
</feature>
<evidence type="ECO:0000313" key="16">
    <source>
        <dbReference type="Proteomes" id="UP000255036"/>
    </source>
</evidence>
<dbReference type="GO" id="GO:0008982">
    <property type="term" value="F:protein-N(PI)-phosphohistidine-sugar phosphotransferase activity"/>
    <property type="evidence" value="ECO:0007669"/>
    <property type="project" value="InterPro"/>
</dbReference>
<dbReference type="PANTHER" id="PTHR30009:SF24">
    <property type="entry name" value="PTS SYSTEM, IIBC COMPONENT"/>
    <property type="match status" value="1"/>
</dbReference>
<evidence type="ECO:0000256" key="6">
    <source>
        <dbReference type="ARBA" id="ARBA00022683"/>
    </source>
</evidence>
<dbReference type="InterPro" id="IPR003352">
    <property type="entry name" value="PTS_EIIC"/>
</dbReference>
<dbReference type="EMBL" id="QRCT01000014">
    <property type="protein sequence ID" value="RDU24223.1"/>
    <property type="molecule type" value="Genomic_DNA"/>
</dbReference>
<comment type="caution">
    <text evidence="15">The sequence shown here is derived from an EMBL/GenBank/DDBJ whole genome shotgun (WGS) entry which is preliminary data.</text>
</comment>
<dbReference type="InterPro" id="IPR050429">
    <property type="entry name" value="PTS_Glucose_EIICBA"/>
</dbReference>